<evidence type="ECO:0000313" key="1">
    <source>
        <dbReference type="EMBL" id="AXH43553.1"/>
    </source>
</evidence>
<gene>
    <name evidence="1" type="ORF">MZUP2_350</name>
</gene>
<protein>
    <submittedName>
        <fullName evidence="1">Uncharacterized protein</fullName>
    </submittedName>
</protein>
<proteinExistence type="predicted"/>
<reference evidence="1 2" key="1">
    <citation type="journal article" date="2019" name="J. Basic Microbiol.">
        <title>Complete genome sequence analysis of temperate Erwinia bacteriophages 49 and 59.</title>
        <authorList>
            <person name="Zlatohurska M."/>
            <person name="Gorb T."/>
            <person name="Romaniuk L."/>
            <person name="Korol N."/>
            <person name="Faidiuk Y."/>
            <person name="Kropinski A.M."/>
            <person name="Kushkina A."/>
            <person name="Tovkach F."/>
        </authorList>
    </citation>
    <scope>NUCLEOTIDE SEQUENCE [LARGE SCALE GENOMIC DNA]</scope>
</reference>
<dbReference type="Proteomes" id="UP000310697">
    <property type="component" value="Segment"/>
</dbReference>
<organism evidence="1 2">
    <name type="scientific">Erwinia phage vB_EhrS_59</name>
    <dbReference type="NCBI Taxonomy" id="2283025"/>
    <lineage>
        <taxon>Viruses</taxon>
        <taxon>Duplodnaviria</taxon>
        <taxon>Heunggongvirae</taxon>
        <taxon>Uroviricota</taxon>
        <taxon>Caudoviricetes</taxon>
        <taxon>Feofaniavirus</taxon>
        <taxon>Feofaniavirus Eho59</taxon>
    </lineage>
</organism>
<evidence type="ECO:0000313" key="2">
    <source>
        <dbReference type="Proteomes" id="UP000310697"/>
    </source>
</evidence>
<name>A0A4Y1NRF1_9CAUD</name>
<dbReference type="EMBL" id="MH443101">
    <property type="protein sequence ID" value="AXH43553.1"/>
    <property type="molecule type" value="Genomic_DNA"/>
</dbReference>
<sequence>MTKPITTLSRERLEQLADDNTICKASWDERIEMASALLAVMDAKPIGYFHDDARAVFRVWPTKSDDCNVPVYTTPPAPSAPDCEWTFDESQYSWHSACGEDYVFTNGGPVENRVRFCQGCGGTVKVTAVPGAE</sequence>
<accession>A0A4Y1NRF1</accession>
<keyword evidence="2" id="KW-1185">Reference proteome</keyword>